<dbReference type="InterPro" id="IPR013382">
    <property type="entry name" value="CRISPR-assoc_prot_Cse2"/>
</dbReference>
<dbReference type="Gene3D" id="1.10.520.40">
    <property type="entry name" value="CRISPR-associated protein Cse2"/>
    <property type="match status" value="1"/>
</dbReference>
<dbReference type="NCBIfam" id="TIGR02548">
    <property type="entry name" value="casB_cse2"/>
    <property type="match status" value="1"/>
</dbReference>
<organism evidence="1 2">
    <name type="scientific">Actinoalloteichus hymeniacidonis</name>
    <dbReference type="NCBI Taxonomy" id="340345"/>
    <lineage>
        <taxon>Bacteria</taxon>
        <taxon>Bacillati</taxon>
        <taxon>Actinomycetota</taxon>
        <taxon>Actinomycetes</taxon>
        <taxon>Pseudonocardiales</taxon>
        <taxon>Pseudonocardiaceae</taxon>
        <taxon>Actinoalloteichus</taxon>
    </lineage>
</organism>
<keyword evidence="2" id="KW-1185">Reference proteome</keyword>
<gene>
    <name evidence="1" type="ORF">TL08_20130</name>
</gene>
<protein>
    <submittedName>
        <fullName evidence="1">CRISPR type I-E/ECOLI-associated protein CasB/Cse2</fullName>
    </submittedName>
</protein>
<dbReference type="KEGG" id="ahm:TL08_20130"/>
<dbReference type="InterPro" id="IPR038287">
    <property type="entry name" value="Cse2_sf"/>
</dbReference>
<dbReference type="Proteomes" id="UP000095210">
    <property type="component" value="Chromosome"/>
</dbReference>
<proteinExistence type="predicted"/>
<evidence type="ECO:0000313" key="1">
    <source>
        <dbReference type="EMBL" id="AOS64817.1"/>
    </source>
</evidence>
<dbReference type="RefSeq" id="WP_069851138.1">
    <property type="nucleotide sequence ID" value="NZ_CP014859.1"/>
</dbReference>
<sequence length="237" mass="25672">MTGLQPNHAVQEEFVAHIVRLCRESARIRSALRGATSRTSERIRPEVHAAVTSRLPAGTSPAAEQAFYTIASLIAARPTTAVQLAASAAAIEDSVGTDSASAGLPAASWTQQAGARRGAAALADPIPLAESVEPADLGVSLARATIANRGEKRPMPVSNAEKHLHLLSRQGITGIHRHLPAVVRRLHELDQQIDWSRLLADLLIWEDAPRSVARRWLQSFYRALPRDTHPAIQEVER</sequence>
<evidence type="ECO:0000313" key="2">
    <source>
        <dbReference type="Proteomes" id="UP000095210"/>
    </source>
</evidence>
<accession>A0AAC9N077</accession>
<name>A0AAC9N077_9PSEU</name>
<dbReference type="AlphaFoldDB" id="A0AAC9N077"/>
<dbReference type="Pfam" id="PF09485">
    <property type="entry name" value="CRISPR_Cse2"/>
    <property type="match status" value="1"/>
</dbReference>
<dbReference type="EMBL" id="CP014859">
    <property type="protein sequence ID" value="AOS64817.1"/>
    <property type="molecule type" value="Genomic_DNA"/>
</dbReference>
<reference evidence="2" key="1">
    <citation type="submission" date="2016-03" db="EMBL/GenBank/DDBJ databases">
        <title>Complete genome sequence of the type strain Actinoalloteichus hymeniacidonis DSM 45092.</title>
        <authorList>
            <person name="Schaffert L."/>
            <person name="Albersmeier A."/>
            <person name="Winkler A."/>
            <person name="Kalinowski J."/>
            <person name="Zotchev S."/>
            <person name="Ruckert C."/>
        </authorList>
    </citation>
    <scope>NUCLEOTIDE SEQUENCE [LARGE SCALE GENOMIC DNA]</scope>
    <source>
        <strain evidence="2">HPA177(T) (DSM 45092(T))</strain>
    </source>
</reference>